<evidence type="ECO:0000256" key="1">
    <source>
        <dbReference type="SAM" id="Phobius"/>
    </source>
</evidence>
<gene>
    <name evidence="2" type="ORF">FDB51_15190</name>
</gene>
<feature type="transmembrane region" description="Helical" evidence="1">
    <location>
        <begin position="7"/>
        <end position="26"/>
    </location>
</feature>
<proteinExistence type="predicted"/>
<dbReference type="AlphaFoldDB" id="A0A846JXK4"/>
<organism evidence="2 3">
    <name type="scientific">Clostridium botulinum</name>
    <dbReference type="NCBI Taxonomy" id="1491"/>
    <lineage>
        <taxon>Bacteria</taxon>
        <taxon>Bacillati</taxon>
        <taxon>Bacillota</taxon>
        <taxon>Clostridia</taxon>
        <taxon>Eubacteriales</taxon>
        <taxon>Clostridiaceae</taxon>
        <taxon>Clostridium</taxon>
    </lineage>
</organism>
<protein>
    <submittedName>
        <fullName evidence="2">Uncharacterized protein</fullName>
    </submittedName>
</protein>
<dbReference type="EMBL" id="SWVK01000023">
    <property type="protein sequence ID" value="NFN36428.1"/>
    <property type="molecule type" value="Genomic_DNA"/>
</dbReference>
<keyword evidence="1" id="KW-0472">Membrane</keyword>
<accession>A0A846JXK4</accession>
<keyword evidence="1" id="KW-0812">Transmembrane</keyword>
<comment type="caution">
    <text evidence="2">The sequence shown here is derived from an EMBL/GenBank/DDBJ whole genome shotgun (WGS) entry which is preliminary data.</text>
</comment>
<evidence type="ECO:0000313" key="2">
    <source>
        <dbReference type="EMBL" id="NFN36428.1"/>
    </source>
</evidence>
<feature type="transmembrane region" description="Helical" evidence="1">
    <location>
        <begin position="38"/>
        <end position="63"/>
    </location>
</feature>
<name>A0A846JXK4_CLOBO</name>
<feature type="transmembrane region" description="Helical" evidence="1">
    <location>
        <begin position="75"/>
        <end position="100"/>
    </location>
</feature>
<keyword evidence="1" id="KW-1133">Transmembrane helix</keyword>
<sequence>MKKYIDFIMYSSLITFIIVIISIPIMQLNLLMFKDIEMSQMIIVSISMQISTVIVFLFGIILNKKFMNYKLVRQINNIINTVTMVFSIIFFISLFGYIFLDKFK</sequence>
<reference evidence="2 3" key="1">
    <citation type="submission" date="2019-04" db="EMBL/GenBank/DDBJ databases">
        <title>Genome sequencing of Clostridium botulinum Groups I-IV and Clostridium butyricum.</title>
        <authorList>
            <person name="Brunt J."/>
            <person name="Van Vliet A.H.M."/>
            <person name="Stringer S.C."/>
            <person name="Carter A.T."/>
            <person name="Peck M.W."/>
        </authorList>
    </citation>
    <scope>NUCLEOTIDE SEQUENCE [LARGE SCALE GENOMIC DNA]</scope>
    <source>
        <strain evidence="2 3">CB-K-33E</strain>
    </source>
</reference>
<dbReference type="Proteomes" id="UP000473681">
    <property type="component" value="Unassembled WGS sequence"/>
</dbReference>
<evidence type="ECO:0000313" key="3">
    <source>
        <dbReference type="Proteomes" id="UP000473681"/>
    </source>
</evidence>